<gene>
    <name evidence="2" type="ORF">PHSY_002074</name>
</gene>
<feature type="region of interest" description="Disordered" evidence="1">
    <location>
        <begin position="34"/>
        <end position="67"/>
    </location>
</feature>
<dbReference type="RefSeq" id="XP_012188089.1">
    <property type="nucleotide sequence ID" value="XM_012332699.1"/>
</dbReference>
<feature type="region of interest" description="Disordered" evidence="1">
    <location>
        <begin position="105"/>
        <end position="132"/>
    </location>
</feature>
<sequence>MIEPVRRLIDGQWRWCRPETNDVVTLQDLLDELDEEPAPAPSPTNSVKNEQPLEDASAGVANTQSALPINSIDRKHLADAGGATKTTASAVPEQALALLDNVVADEKEEDEDDDPAADPPCHQAESSHKGSRKSLYAYNRSVIIRRHFQPCCNLQGHACKPTEFKGRGKRCGCKKDTLKKRCKRGDAWLDHNKVWQYAHCLGEGMTPEEADVAVWGGPHTILGGVLDKMDKKDYIIPTSGPARHATSCCLSNLEDAAALI</sequence>
<accession>R9P0F0</accession>
<dbReference type="HOGENOM" id="CLU_1070088_0_0_1"/>
<dbReference type="OrthoDB" id="10438619at2759"/>
<evidence type="ECO:0000256" key="1">
    <source>
        <dbReference type="SAM" id="MobiDB-lite"/>
    </source>
</evidence>
<protein>
    <submittedName>
        <fullName evidence="2">Uncharacterized protein</fullName>
    </submittedName>
</protein>
<dbReference type="GeneID" id="24107368"/>
<name>R9P0F0_PSEHS</name>
<evidence type="ECO:0000313" key="2">
    <source>
        <dbReference type="EMBL" id="GAC94502.1"/>
    </source>
</evidence>
<organism evidence="2 3">
    <name type="scientific">Pseudozyma hubeiensis (strain SY62)</name>
    <name type="common">Yeast</name>
    <dbReference type="NCBI Taxonomy" id="1305764"/>
    <lineage>
        <taxon>Eukaryota</taxon>
        <taxon>Fungi</taxon>
        <taxon>Dikarya</taxon>
        <taxon>Basidiomycota</taxon>
        <taxon>Ustilaginomycotina</taxon>
        <taxon>Ustilaginomycetes</taxon>
        <taxon>Ustilaginales</taxon>
        <taxon>Ustilaginaceae</taxon>
        <taxon>Pseudozyma</taxon>
    </lineage>
</organism>
<feature type="compositionally biased region" description="Acidic residues" evidence="1">
    <location>
        <begin position="106"/>
        <end position="116"/>
    </location>
</feature>
<dbReference type="EMBL" id="DF238784">
    <property type="protein sequence ID" value="GAC94502.1"/>
    <property type="molecule type" value="Genomic_DNA"/>
</dbReference>
<dbReference type="AlphaFoldDB" id="R9P0F0"/>
<keyword evidence="3" id="KW-1185">Reference proteome</keyword>
<reference evidence="3" key="1">
    <citation type="journal article" date="2013" name="Genome Announc.">
        <title>Draft genome sequence of the basidiomycetous yeast-like fungus Pseudozyma hubeiensis SY62, which produces an abundant amount of the biosurfactant mannosylerythritol lipids.</title>
        <authorList>
            <person name="Konishi M."/>
            <person name="Hatada Y."/>
            <person name="Horiuchi J."/>
        </authorList>
    </citation>
    <scope>NUCLEOTIDE SEQUENCE [LARGE SCALE GENOMIC DNA]</scope>
    <source>
        <strain evidence="3">SY62</strain>
    </source>
</reference>
<evidence type="ECO:0000313" key="3">
    <source>
        <dbReference type="Proteomes" id="UP000014071"/>
    </source>
</evidence>
<proteinExistence type="predicted"/>
<dbReference type="Proteomes" id="UP000014071">
    <property type="component" value="Unassembled WGS sequence"/>
</dbReference>